<dbReference type="InterPro" id="IPR016112">
    <property type="entry name" value="VP_dsDNA_II"/>
</dbReference>
<dbReference type="SUPFAM" id="SSF49749">
    <property type="entry name" value="Group II dsDNA viruses VP"/>
    <property type="match status" value="1"/>
</dbReference>
<organism evidence="1">
    <name type="scientific">viral metagenome</name>
    <dbReference type="NCBI Taxonomy" id="1070528"/>
    <lineage>
        <taxon>unclassified sequences</taxon>
        <taxon>metagenomes</taxon>
        <taxon>organismal metagenomes</taxon>
    </lineage>
</organism>
<proteinExistence type="predicted"/>
<dbReference type="Gene3D" id="2.70.9.10">
    <property type="entry name" value="Adenovirus Type 2 Hexon, domain 4"/>
    <property type="match status" value="1"/>
</dbReference>
<dbReference type="EMBL" id="MN740439">
    <property type="protein sequence ID" value="QHU26358.1"/>
    <property type="molecule type" value="Genomic_DNA"/>
</dbReference>
<sequence length="446" mass="49880">MSVIASSEGSLYELMCRGKKDTYFYEDTRNSVLPFDTSYGEEEQIIREIRRIPPTTGMDFGKTIEFPIDIVGDVLESITLLINLPTWIPAPLARTFQSIQVTDLSGITYGYVNGIAYFLFEKIQLYQDNTVIQEFSGDYLWAASQTEGTYAQSFIDMDETGMHDGSATSIGGNAAPHPLRLKLPSIGCAAQDRGFPLVATTAHSYRLKCKLRKLEDLVESSDAQVKPTPWAKQMQALSIAGTSPFQALDRTQMAPLRVELETCHIFLTNVSKDELKKKPQEVPFKQVFENISTQTEKEASSVAINRRIDGCHPSPRVLWFFRTLADIQANRLWNVLPSYSTLGLTIAGKARETNWSSSIWRDVNNFAKEEIDTGMEISTMNWGLGSVAPQKYSFRQADGTLNFTTADRPTFYIALNPSGPTELRVFVEGWASFLTDGGRAEVLSYN</sequence>
<reference evidence="1" key="1">
    <citation type="journal article" date="2020" name="Nature">
        <title>Giant virus diversity and host interactions through global metagenomics.</title>
        <authorList>
            <person name="Schulz F."/>
            <person name="Roux S."/>
            <person name="Paez-Espino D."/>
            <person name="Jungbluth S."/>
            <person name="Walsh D.A."/>
            <person name="Denef V.J."/>
            <person name="McMahon K.D."/>
            <person name="Konstantinidis K.T."/>
            <person name="Eloe-Fadrosh E.A."/>
            <person name="Kyrpides N.C."/>
            <person name="Woyke T."/>
        </authorList>
    </citation>
    <scope>NUCLEOTIDE SEQUENCE</scope>
    <source>
        <strain evidence="1">GVMAG-M-3300027759-16</strain>
    </source>
</reference>
<protein>
    <recommendedName>
        <fullName evidence="2">Major capsid protein N-terminal domain-containing protein</fullName>
    </recommendedName>
</protein>
<accession>A0A6C0L9K8</accession>
<evidence type="ECO:0008006" key="2">
    <source>
        <dbReference type="Google" id="ProtNLM"/>
    </source>
</evidence>
<name>A0A6C0L9K8_9ZZZZ</name>
<dbReference type="AlphaFoldDB" id="A0A6C0L9K8"/>
<evidence type="ECO:0000313" key="1">
    <source>
        <dbReference type="EMBL" id="QHU26358.1"/>
    </source>
</evidence>